<dbReference type="SUPFAM" id="SSF48619">
    <property type="entry name" value="Phospholipase A2, PLA2"/>
    <property type="match status" value="2"/>
</dbReference>
<dbReference type="OrthoDB" id="6075074at2759"/>
<keyword evidence="6" id="KW-0732">Signal</keyword>
<evidence type="ECO:0000259" key="7">
    <source>
        <dbReference type="Pfam" id="PF05826"/>
    </source>
</evidence>
<evidence type="ECO:0000313" key="9">
    <source>
        <dbReference type="Proteomes" id="UP000440578"/>
    </source>
</evidence>
<dbReference type="InterPro" id="IPR036444">
    <property type="entry name" value="PLipase_A2_dom_sf"/>
</dbReference>
<evidence type="ECO:0000256" key="6">
    <source>
        <dbReference type="SAM" id="SignalP"/>
    </source>
</evidence>
<dbReference type="AlphaFoldDB" id="A0A6A4X383"/>
<dbReference type="InterPro" id="IPR016090">
    <property type="entry name" value="PLA2-like_dom"/>
</dbReference>
<keyword evidence="9" id="KW-1185">Reference proteome</keyword>
<dbReference type="GO" id="GO:0004623">
    <property type="term" value="F:phospholipase A2 activity"/>
    <property type="evidence" value="ECO:0007669"/>
    <property type="project" value="InterPro"/>
</dbReference>
<dbReference type="Pfam" id="PF05826">
    <property type="entry name" value="Phospholip_A2_2"/>
    <property type="match status" value="2"/>
</dbReference>
<keyword evidence="4" id="KW-0442">Lipid degradation</keyword>
<name>A0A6A4X383_AMPAM</name>
<dbReference type="EMBL" id="VIIS01000456">
    <property type="protein sequence ID" value="KAF0308871.1"/>
    <property type="molecule type" value="Genomic_DNA"/>
</dbReference>
<dbReference type="GO" id="GO:0006644">
    <property type="term" value="P:phospholipid metabolic process"/>
    <property type="evidence" value="ECO:0007669"/>
    <property type="project" value="InterPro"/>
</dbReference>
<feature type="chain" id="PRO_5025536262" evidence="6">
    <location>
        <begin position="23"/>
        <end position="403"/>
    </location>
</feature>
<protein>
    <submittedName>
        <fullName evidence="8">Phospholipase A2 isozymes PA3A/PA3B/PA5</fullName>
    </submittedName>
</protein>
<dbReference type="PANTHER" id="PTHR12253">
    <property type="entry name" value="RH14732P"/>
    <property type="match status" value="1"/>
</dbReference>
<proteinExistence type="predicted"/>
<dbReference type="GO" id="GO:0050482">
    <property type="term" value="P:arachidonate secretion"/>
    <property type="evidence" value="ECO:0007669"/>
    <property type="project" value="InterPro"/>
</dbReference>
<dbReference type="Gene3D" id="1.20.90.10">
    <property type="entry name" value="Phospholipase A2 domain"/>
    <property type="match status" value="2"/>
</dbReference>
<reference evidence="8 9" key="1">
    <citation type="submission" date="2019-07" db="EMBL/GenBank/DDBJ databases">
        <title>Draft genome assembly of a fouling barnacle, Amphibalanus amphitrite (Darwin, 1854): The first reference genome for Thecostraca.</title>
        <authorList>
            <person name="Kim W."/>
        </authorList>
    </citation>
    <scope>NUCLEOTIDE SEQUENCE [LARGE SCALE GENOMIC DNA]</scope>
    <source>
        <strain evidence="8">SNU_AA5</strain>
        <tissue evidence="8">Soma without cirri and trophi</tissue>
    </source>
</reference>
<evidence type="ECO:0000313" key="8">
    <source>
        <dbReference type="EMBL" id="KAF0308871.1"/>
    </source>
</evidence>
<dbReference type="GO" id="GO:0016042">
    <property type="term" value="P:lipid catabolic process"/>
    <property type="evidence" value="ECO:0007669"/>
    <property type="project" value="UniProtKB-KW"/>
</dbReference>
<organism evidence="8 9">
    <name type="scientific">Amphibalanus amphitrite</name>
    <name type="common">Striped barnacle</name>
    <name type="synonym">Balanus amphitrite</name>
    <dbReference type="NCBI Taxonomy" id="1232801"/>
    <lineage>
        <taxon>Eukaryota</taxon>
        <taxon>Metazoa</taxon>
        <taxon>Ecdysozoa</taxon>
        <taxon>Arthropoda</taxon>
        <taxon>Crustacea</taxon>
        <taxon>Multicrustacea</taxon>
        <taxon>Cirripedia</taxon>
        <taxon>Thoracica</taxon>
        <taxon>Thoracicalcarea</taxon>
        <taxon>Balanomorpha</taxon>
        <taxon>Balanoidea</taxon>
        <taxon>Balanidae</taxon>
        <taxon>Amphibalaninae</taxon>
        <taxon>Amphibalanus</taxon>
    </lineage>
</organism>
<evidence type="ECO:0000256" key="5">
    <source>
        <dbReference type="ARBA" id="ARBA00023098"/>
    </source>
</evidence>
<dbReference type="InterPro" id="IPR033113">
    <property type="entry name" value="PLA2_histidine"/>
</dbReference>
<feature type="domain" description="Phospholipase A2-like central" evidence="7">
    <location>
        <begin position="275"/>
        <end position="370"/>
    </location>
</feature>
<accession>A0A6A4X383</accession>
<comment type="caution">
    <text evidence="8">The sequence shown here is derived from an EMBL/GenBank/DDBJ whole genome shotgun (WGS) entry which is preliminary data.</text>
</comment>
<keyword evidence="5" id="KW-0443">Lipid metabolism</keyword>
<evidence type="ECO:0000256" key="3">
    <source>
        <dbReference type="ARBA" id="ARBA00022525"/>
    </source>
</evidence>
<sequence length="403" mass="45931">MKQSGVWAVMVAAAVLAAPAAANNFLAVDFLGDGERETRIHFDRVHAKETAMETVDGNVTRGLHLWQVTDGRHFIQSIFTAQGELKDCEYIRRKDVIGSFLESFDNDVERARLLAADQESDSQDEQLDAQNRMTNATFTLLESVPEELAGYLDYKQMKRICKEQHKMIRKVAHKKHHGNAKEKADAEAYITRTKRDLQLIYPGTKWCGDGTLAQSRSMMGGLHTVDRCCRSHDYCPYAIPGLTEKYGLFNFRLFTMSHCICDRRHRRDLLDVFRVPGTKWCGKGYTATTYSTLGGYAGADRCCRHHDKKCPYWIGSLEEKYGLFNWGISTLNHCACDERFHTCLKMTGSGAANMVGKIFFNIVRTKCFVLKKRTECVKSSWWGNECEEKRIVKRAALKEALPY</sequence>
<evidence type="ECO:0000256" key="2">
    <source>
        <dbReference type="ARBA" id="ARBA00004613"/>
    </source>
</evidence>
<comment type="subcellular location">
    <subcellularLocation>
        <location evidence="2">Secreted</location>
    </subcellularLocation>
</comment>
<keyword evidence="3" id="KW-0964">Secreted</keyword>
<feature type="signal peptide" evidence="6">
    <location>
        <begin position="1"/>
        <end position="22"/>
    </location>
</feature>
<evidence type="ECO:0000256" key="1">
    <source>
        <dbReference type="ARBA" id="ARBA00001913"/>
    </source>
</evidence>
<dbReference type="PROSITE" id="PS00118">
    <property type="entry name" value="PA2_HIS"/>
    <property type="match status" value="1"/>
</dbReference>
<feature type="domain" description="Phospholipase A2-like central" evidence="7">
    <location>
        <begin position="200"/>
        <end position="269"/>
    </location>
</feature>
<dbReference type="GO" id="GO:0005576">
    <property type="term" value="C:extracellular region"/>
    <property type="evidence" value="ECO:0007669"/>
    <property type="project" value="UniProtKB-SubCell"/>
</dbReference>
<evidence type="ECO:0000256" key="4">
    <source>
        <dbReference type="ARBA" id="ARBA00022963"/>
    </source>
</evidence>
<dbReference type="Proteomes" id="UP000440578">
    <property type="component" value="Unassembled WGS sequence"/>
</dbReference>
<comment type="cofactor">
    <cofactor evidence="1">
        <name>Ca(2+)</name>
        <dbReference type="ChEBI" id="CHEBI:29108"/>
    </cofactor>
</comment>
<gene>
    <name evidence="8" type="primary">PA23</name>
    <name evidence="8" type="ORF">FJT64_019949</name>
</gene>